<protein>
    <recommendedName>
        <fullName evidence="2">histidine kinase</fullName>
        <ecNumber evidence="2">2.7.13.3</ecNumber>
    </recommendedName>
</protein>
<dbReference type="EMBL" id="RQGH01000024">
    <property type="protein sequence ID" value="TGL66387.1"/>
    <property type="molecule type" value="Genomic_DNA"/>
</dbReference>
<dbReference type="Gene3D" id="3.30.565.10">
    <property type="entry name" value="Histidine kinase-like ATPase, C-terminal domain"/>
    <property type="match status" value="1"/>
</dbReference>
<dbReference type="PRINTS" id="PR00344">
    <property type="entry name" value="BCTRLSENSOR"/>
</dbReference>
<proteinExistence type="predicted"/>
<dbReference type="Pfam" id="PF13426">
    <property type="entry name" value="PAS_9"/>
    <property type="match status" value="1"/>
</dbReference>
<feature type="domain" description="PAC" evidence="8">
    <location>
        <begin position="219"/>
        <end position="271"/>
    </location>
</feature>
<keyword evidence="5 9" id="KW-0418">Kinase</keyword>
<dbReference type="PANTHER" id="PTHR43304:SF1">
    <property type="entry name" value="PAC DOMAIN-CONTAINING PROTEIN"/>
    <property type="match status" value="1"/>
</dbReference>
<dbReference type="Pfam" id="PF02518">
    <property type="entry name" value="HATPase_c"/>
    <property type="match status" value="1"/>
</dbReference>
<dbReference type="InterPro" id="IPR013656">
    <property type="entry name" value="PAS_4"/>
</dbReference>
<dbReference type="InterPro" id="IPR036890">
    <property type="entry name" value="HATPase_C_sf"/>
</dbReference>
<dbReference type="SMART" id="SM00387">
    <property type="entry name" value="HATPase_c"/>
    <property type="match status" value="1"/>
</dbReference>
<dbReference type="InterPro" id="IPR003594">
    <property type="entry name" value="HATPase_dom"/>
</dbReference>
<dbReference type="InterPro" id="IPR004358">
    <property type="entry name" value="Sig_transdc_His_kin-like_C"/>
</dbReference>
<dbReference type="AlphaFoldDB" id="A0A4Z1A6J7"/>
<dbReference type="InterPro" id="IPR001610">
    <property type="entry name" value="PAC"/>
</dbReference>
<dbReference type="SMART" id="SM00091">
    <property type="entry name" value="PAS"/>
    <property type="match status" value="2"/>
</dbReference>
<dbReference type="PROSITE" id="PS50109">
    <property type="entry name" value="HIS_KIN"/>
    <property type="match status" value="1"/>
</dbReference>
<dbReference type="SUPFAM" id="SSF55874">
    <property type="entry name" value="ATPase domain of HSP90 chaperone/DNA topoisomerase II/histidine kinase"/>
    <property type="match status" value="1"/>
</dbReference>
<evidence type="ECO:0000256" key="1">
    <source>
        <dbReference type="ARBA" id="ARBA00000085"/>
    </source>
</evidence>
<dbReference type="Proteomes" id="UP000297567">
    <property type="component" value="Unassembled WGS sequence"/>
</dbReference>
<feature type="domain" description="PAS" evidence="7">
    <location>
        <begin position="139"/>
        <end position="184"/>
    </location>
</feature>
<dbReference type="InterPro" id="IPR035965">
    <property type="entry name" value="PAS-like_dom_sf"/>
</dbReference>
<dbReference type="PANTHER" id="PTHR43304">
    <property type="entry name" value="PHYTOCHROME-LIKE PROTEIN CPH1"/>
    <property type="match status" value="1"/>
</dbReference>
<dbReference type="CDD" id="cd00130">
    <property type="entry name" value="PAS"/>
    <property type="match status" value="2"/>
</dbReference>
<evidence type="ECO:0000259" key="7">
    <source>
        <dbReference type="PROSITE" id="PS50112"/>
    </source>
</evidence>
<dbReference type="PROSITE" id="PS50112">
    <property type="entry name" value="PAS"/>
    <property type="match status" value="2"/>
</dbReference>
<keyword evidence="4" id="KW-0808">Transferase</keyword>
<dbReference type="Pfam" id="PF08448">
    <property type="entry name" value="PAS_4"/>
    <property type="match status" value="1"/>
</dbReference>
<accession>A0A4Z1A6J7</accession>
<dbReference type="InterPro" id="IPR005467">
    <property type="entry name" value="His_kinase_dom"/>
</dbReference>
<evidence type="ECO:0000313" key="9">
    <source>
        <dbReference type="EMBL" id="TGL66387.1"/>
    </source>
</evidence>
<feature type="domain" description="Histidine kinase" evidence="6">
    <location>
        <begin position="417"/>
        <end position="630"/>
    </location>
</feature>
<dbReference type="SUPFAM" id="SSF55785">
    <property type="entry name" value="PYP-like sensor domain (PAS domain)"/>
    <property type="match status" value="2"/>
</dbReference>
<dbReference type="NCBIfam" id="TIGR00229">
    <property type="entry name" value="sensory_box"/>
    <property type="match status" value="2"/>
</dbReference>
<sequence length="636" mass="72104">MSGTNNSDRNLFFGFANQLNHSVFLFETKEGSFDVSAKLVFANEKAKETHPNLKTGNDPMTIGFLFPFLMELGNQNQIHSCFQNNTNFEEVITISGLHFEKTNHQNFLFTLSRISSTHCTVLIERLSDVLLAEKALKQKETKLNRFLKTMINGVVVVNTEGQILYANDSAANILELELETIENRYFSSREWKQIDANGDPYPIEKLPLAIALGKGETVYNCEHGIVSEGGKPKWLNVNATPIYDEEGNLEGATASFLDVTELKNTQNTIQLQNKKLTSILDAIERSAIVSVTDANGNITRVNSKFLNLCGYSECEIIGKNHRILNAAYHPKEFWSALWKEIKSGHTWEGIIKNKSKDGNYFWLQTFIHPLYDEKNQIESFLSIRFDITEEIEALENTKRMLHFTGIQNNRLQNFAYIVSHNIRQHSSNFTSLVQLLEDSNPEEDKTKIIQMLHASSVQLEETITHLNDIISINQMLNKPMEICSLRNEVDKTLTILKGSIESRNIQVEVRIPNEIECKTIPAYLESILLNLISNAVKYVRLKKGAFIRIEATEKNEQIVFTVEDNGLGINLQKHGNKIFGMFKTFHRNEDARGIGLFITKSQVEVLGGSIALTSEEGKGSVFRVTLPKHPERSLRA</sequence>
<feature type="domain" description="PAC" evidence="8">
    <location>
        <begin position="345"/>
        <end position="399"/>
    </location>
</feature>
<evidence type="ECO:0000256" key="4">
    <source>
        <dbReference type="ARBA" id="ARBA00022679"/>
    </source>
</evidence>
<evidence type="ECO:0000259" key="8">
    <source>
        <dbReference type="PROSITE" id="PS50113"/>
    </source>
</evidence>
<dbReference type="PROSITE" id="PS50113">
    <property type="entry name" value="PAC"/>
    <property type="match status" value="2"/>
</dbReference>
<comment type="catalytic activity">
    <reaction evidence="1">
        <text>ATP + protein L-histidine = ADP + protein N-phospho-L-histidine.</text>
        <dbReference type="EC" id="2.7.13.3"/>
    </reaction>
</comment>
<evidence type="ECO:0000313" key="10">
    <source>
        <dbReference type="Proteomes" id="UP000297567"/>
    </source>
</evidence>
<dbReference type="SMART" id="SM00086">
    <property type="entry name" value="PAC"/>
    <property type="match status" value="2"/>
</dbReference>
<feature type="domain" description="PAS" evidence="7">
    <location>
        <begin position="272"/>
        <end position="332"/>
    </location>
</feature>
<comment type="caution">
    <text evidence="9">The sequence shown here is derived from an EMBL/GenBank/DDBJ whole genome shotgun (WGS) entry which is preliminary data.</text>
</comment>
<gene>
    <name evidence="9" type="ORF">EHQ62_09390</name>
</gene>
<dbReference type="InterPro" id="IPR052162">
    <property type="entry name" value="Sensor_kinase/Photoreceptor"/>
</dbReference>
<keyword evidence="10" id="KW-1185">Reference proteome</keyword>
<evidence type="ECO:0000256" key="2">
    <source>
        <dbReference type="ARBA" id="ARBA00012438"/>
    </source>
</evidence>
<dbReference type="EC" id="2.7.13.3" evidence="2"/>
<dbReference type="InterPro" id="IPR000014">
    <property type="entry name" value="PAS"/>
</dbReference>
<dbReference type="Gene3D" id="3.30.450.20">
    <property type="entry name" value="PAS domain"/>
    <property type="match status" value="2"/>
</dbReference>
<dbReference type="RefSeq" id="WP_135642204.1">
    <property type="nucleotide sequence ID" value="NZ_RQGH01000024.1"/>
</dbReference>
<evidence type="ECO:0000256" key="5">
    <source>
        <dbReference type="ARBA" id="ARBA00022777"/>
    </source>
</evidence>
<evidence type="ECO:0000256" key="3">
    <source>
        <dbReference type="ARBA" id="ARBA00022553"/>
    </source>
</evidence>
<name>A0A4Z1A6J7_9LEPT</name>
<organism evidence="9 10">
    <name type="scientific">Leptospira jelokensis</name>
    <dbReference type="NCBI Taxonomy" id="2484931"/>
    <lineage>
        <taxon>Bacteria</taxon>
        <taxon>Pseudomonadati</taxon>
        <taxon>Spirochaetota</taxon>
        <taxon>Spirochaetia</taxon>
        <taxon>Leptospirales</taxon>
        <taxon>Leptospiraceae</taxon>
        <taxon>Leptospira</taxon>
    </lineage>
</organism>
<dbReference type="InterPro" id="IPR000700">
    <property type="entry name" value="PAS-assoc_C"/>
</dbReference>
<reference evidence="9" key="1">
    <citation type="journal article" date="2019" name="PLoS Negl. Trop. Dis.">
        <title>Revisiting the worldwide diversity of Leptospira species in the environment.</title>
        <authorList>
            <person name="Vincent A.T."/>
            <person name="Schiettekatte O."/>
            <person name="Bourhy P."/>
            <person name="Veyrier F.J."/>
            <person name="Picardeau M."/>
        </authorList>
    </citation>
    <scope>NUCLEOTIDE SEQUENCE [LARGE SCALE GENOMIC DNA]</scope>
    <source>
        <strain evidence="9">201702451</strain>
    </source>
</reference>
<keyword evidence="3" id="KW-0597">Phosphoprotein</keyword>
<evidence type="ECO:0000259" key="6">
    <source>
        <dbReference type="PROSITE" id="PS50109"/>
    </source>
</evidence>
<dbReference type="GO" id="GO:0004673">
    <property type="term" value="F:protein histidine kinase activity"/>
    <property type="evidence" value="ECO:0007669"/>
    <property type="project" value="UniProtKB-EC"/>
</dbReference>